<dbReference type="RefSeq" id="WP_243839244.1">
    <property type="nucleotide sequence ID" value="NZ_SOAU01000001.1"/>
</dbReference>
<evidence type="ECO:0000313" key="12">
    <source>
        <dbReference type="Proteomes" id="UP000294558"/>
    </source>
</evidence>
<name>A0A4V3EIW7_9ACTN</name>
<feature type="coiled-coil region" evidence="9">
    <location>
        <begin position="335"/>
        <end position="362"/>
    </location>
</feature>
<feature type="domain" description="Histidine kinase" evidence="10">
    <location>
        <begin position="368"/>
        <end position="507"/>
    </location>
</feature>
<dbReference type="PROSITE" id="PS50109">
    <property type="entry name" value="HIS_KIN"/>
    <property type="match status" value="1"/>
</dbReference>
<evidence type="ECO:0000313" key="11">
    <source>
        <dbReference type="EMBL" id="TDT16018.1"/>
    </source>
</evidence>
<dbReference type="InterPro" id="IPR003661">
    <property type="entry name" value="HisK_dim/P_dom"/>
</dbReference>
<comment type="caution">
    <text evidence="11">The sequence shown here is derived from an EMBL/GenBank/DDBJ whole genome shotgun (WGS) entry which is preliminary data.</text>
</comment>
<evidence type="ECO:0000256" key="6">
    <source>
        <dbReference type="ARBA" id="ARBA00022777"/>
    </source>
</evidence>
<dbReference type="InterPro" id="IPR029016">
    <property type="entry name" value="GAF-like_dom_sf"/>
</dbReference>
<evidence type="ECO:0000256" key="1">
    <source>
        <dbReference type="ARBA" id="ARBA00000085"/>
    </source>
</evidence>
<dbReference type="GO" id="GO:0030295">
    <property type="term" value="F:protein kinase activator activity"/>
    <property type="evidence" value="ECO:0007669"/>
    <property type="project" value="TreeGrafter"/>
</dbReference>
<organism evidence="11 12">
    <name type="scientific">Ilumatobacter fluminis</name>
    <dbReference type="NCBI Taxonomy" id="467091"/>
    <lineage>
        <taxon>Bacteria</taxon>
        <taxon>Bacillati</taxon>
        <taxon>Actinomycetota</taxon>
        <taxon>Acidimicrobiia</taxon>
        <taxon>Acidimicrobiales</taxon>
        <taxon>Ilumatobacteraceae</taxon>
        <taxon>Ilumatobacter</taxon>
    </lineage>
</organism>
<dbReference type="Pfam" id="PF01590">
    <property type="entry name" value="GAF"/>
    <property type="match status" value="1"/>
</dbReference>
<dbReference type="PANTHER" id="PTHR42878:SF7">
    <property type="entry name" value="SENSOR HISTIDINE KINASE GLRK"/>
    <property type="match status" value="1"/>
</dbReference>
<evidence type="ECO:0000256" key="4">
    <source>
        <dbReference type="ARBA" id="ARBA00022679"/>
    </source>
</evidence>
<keyword evidence="7" id="KW-0067">ATP-binding</keyword>
<dbReference type="SUPFAM" id="SSF47384">
    <property type="entry name" value="Homodimeric domain of signal transducing histidine kinase"/>
    <property type="match status" value="1"/>
</dbReference>
<dbReference type="SUPFAM" id="SSF55781">
    <property type="entry name" value="GAF domain-like"/>
    <property type="match status" value="2"/>
</dbReference>
<accession>A0A4V3EIW7</accession>
<comment type="subcellular location">
    <subcellularLocation>
        <location evidence="2">Cell membrane</location>
    </subcellularLocation>
</comment>
<sequence>MTAEIALRLAAGADERLDADVAQLLAQVGERYAHLGPRRLGVLRFPVAGAFQVVSMWVSDDAPQLRRPASGGSFQRRSERPYWYGQMLEASGPMFGRTVDLPDEARIEREIFEREGVATYAHAPIRSGGQTLGALIWAFTTDHPADDPAITALVDDAAALASAFSVPLLRMDSIDDPGAELALRLVRTDDRALRRTLHSILGELAVAVHADRASVLVAHPEDGTASLAVGWIDESKPLPPTMLAPDSARVSSNHWQWSLGQMLAGKAVRLDDIADAPPEAAADVATWGVDGVRSVLAFPLTTDGTFRGALILNRIEPGSWSDRQVHRCEMIATSVAAVVDRLTTAERERTEARRERDLLASTMELIGELSHELKTPLHTIAGFAELIDDSRLTESDRDALHTVRDAAARLGTMVDDLLTAAKPQDDASTEVLPVLQQVLKQFDSIAIAHAVDIDCSSLDPSTSVPFDAPRTRQLLRCLVSGALLGAGHGGTIAVHADDDGRTLVVDIDSAEVVPPAALGFPVAHAILGDVGSIEIDRLDDDPAAYGAVVRTRFRDSATAISGS</sequence>
<comment type="catalytic activity">
    <reaction evidence="1">
        <text>ATP + protein L-histidine = ADP + protein N-phospho-L-histidine.</text>
        <dbReference type="EC" id="2.7.13.3"/>
    </reaction>
</comment>
<dbReference type="Gene3D" id="1.10.287.130">
    <property type="match status" value="1"/>
</dbReference>
<keyword evidence="4" id="KW-0808">Transferase</keyword>
<dbReference type="PANTHER" id="PTHR42878">
    <property type="entry name" value="TWO-COMPONENT HISTIDINE KINASE"/>
    <property type="match status" value="1"/>
</dbReference>
<evidence type="ECO:0000256" key="7">
    <source>
        <dbReference type="ARBA" id="ARBA00022840"/>
    </source>
</evidence>
<reference evidence="11 12" key="1">
    <citation type="submission" date="2019-03" db="EMBL/GenBank/DDBJ databases">
        <title>Sequencing the genomes of 1000 actinobacteria strains.</title>
        <authorList>
            <person name="Klenk H.-P."/>
        </authorList>
    </citation>
    <scope>NUCLEOTIDE SEQUENCE [LARGE SCALE GENOMIC DNA]</scope>
    <source>
        <strain evidence="11 12">DSM 18936</strain>
    </source>
</reference>
<dbReference type="Pfam" id="PF00512">
    <property type="entry name" value="HisKA"/>
    <property type="match status" value="1"/>
</dbReference>
<dbReference type="CDD" id="cd00082">
    <property type="entry name" value="HisKA"/>
    <property type="match status" value="1"/>
</dbReference>
<dbReference type="InterPro" id="IPR036097">
    <property type="entry name" value="HisK_dim/P_sf"/>
</dbReference>
<dbReference type="EC" id="2.7.13.3" evidence="3"/>
<dbReference type="InterPro" id="IPR050351">
    <property type="entry name" value="BphY/WalK/GraS-like"/>
</dbReference>
<keyword evidence="5" id="KW-0547">Nucleotide-binding</keyword>
<gene>
    <name evidence="11" type="ORF">BDK89_1600</name>
</gene>
<protein>
    <recommendedName>
        <fullName evidence="3">histidine kinase</fullName>
        <ecNumber evidence="3">2.7.13.3</ecNumber>
    </recommendedName>
</protein>
<dbReference type="Gene3D" id="3.30.450.40">
    <property type="match status" value="1"/>
</dbReference>
<dbReference type="SMART" id="SM00388">
    <property type="entry name" value="HisKA"/>
    <property type="match status" value="1"/>
</dbReference>
<evidence type="ECO:0000259" key="10">
    <source>
        <dbReference type="PROSITE" id="PS50109"/>
    </source>
</evidence>
<dbReference type="InterPro" id="IPR005467">
    <property type="entry name" value="His_kinase_dom"/>
</dbReference>
<evidence type="ECO:0000256" key="9">
    <source>
        <dbReference type="SAM" id="Coils"/>
    </source>
</evidence>
<keyword evidence="8" id="KW-0902">Two-component regulatory system</keyword>
<dbReference type="EMBL" id="SOAU01000001">
    <property type="protein sequence ID" value="TDT16018.1"/>
    <property type="molecule type" value="Genomic_DNA"/>
</dbReference>
<dbReference type="SMART" id="SM00065">
    <property type="entry name" value="GAF"/>
    <property type="match status" value="1"/>
</dbReference>
<keyword evidence="9" id="KW-0175">Coiled coil</keyword>
<evidence type="ECO:0000256" key="8">
    <source>
        <dbReference type="ARBA" id="ARBA00023012"/>
    </source>
</evidence>
<proteinExistence type="predicted"/>
<dbReference type="GO" id="GO:0005524">
    <property type="term" value="F:ATP binding"/>
    <property type="evidence" value="ECO:0007669"/>
    <property type="project" value="UniProtKB-KW"/>
</dbReference>
<keyword evidence="12" id="KW-1185">Reference proteome</keyword>
<evidence type="ECO:0000256" key="5">
    <source>
        <dbReference type="ARBA" id="ARBA00022741"/>
    </source>
</evidence>
<evidence type="ECO:0000256" key="3">
    <source>
        <dbReference type="ARBA" id="ARBA00012438"/>
    </source>
</evidence>
<dbReference type="GO" id="GO:0005886">
    <property type="term" value="C:plasma membrane"/>
    <property type="evidence" value="ECO:0007669"/>
    <property type="project" value="UniProtKB-SubCell"/>
</dbReference>
<dbReference type="AlphaFoldDB" id="A0A4V3EIW7"/>
<dbReference type="GO" id="GO:0000155">
    <property type="term" value="F:phosphorelay sensor kinase activity"/>
    <property type="evidence" value="ECO:0007669"/>
    <property type="project" value="InterPro"/>
</dbReference>
<dbReference type="GO" id="GO:0000156">
    <property type="term" value="F:phosphorelay response regulator activity"/>
    <property type="evidence" value="ECO:0007669"/>
    <property type="project" value="TreeGrafter"/>
</dbReference>
<keyword evidence="6" id="KW-0418">Kinase</keyword>
<evidence type="ECO:0000256" key="2">
    <source>
        <dbReference type="ARBA" id="ARBA00004236"/>
    </source>
</evidence>
<dbReference type="InterPro" id="IPR003018">
    <property type="entry name" value="GAF"/>
</dbReference>
<dbReference type="GO" id="GO:0007234">
    <property type="term" value="P:osmosensory signaling via phosphorelay pathway"/>
    <property type="evidence" value="ECO:0007669"/>
    <property type="project" value="TreeGrafter"/>
</dbReference>
<dbReference type="Proteomes" id="UP000294558">
    <property type="component" value="Unassembled WGS sequence"/>
</dbReference>